<dbReference type="SUPFAM" id="SSF55874">
    <property type="entry name" value="ATPase domain of HSP90 chaperone/DNA topoisomerase II/histidine kinase"/>
    <property type="match status" value="1"/>
</dbReference>
<dbReference type="RefSeq" id="WP_141641461.1">
    <property type="nucleotide sequence ID" value="NZ_VIFM01000016.1"/>
</dbReference>
<organism evidence="4 5">
    <name type="scientific">Myxococcus llanfairpwllgwyngyllgogerychwyrndrobwllllantysiliogogogochensis</name>
    <dbReference type="NCBI Taxonomy" id="2590453"/>
    <lineage>
        <taxon>Bacteria</taxon>
        <taxon>Pseudomonadati</taxon>
        <taxon>Myxococcota</taxon>
        <taxon>Myxococcia</taxon>
        <taxon>Myxococcales</taxon>
        <taxon>Cystobacterineae</taxon>
        <taxon>Myxococcaceae</taxon>
        <taxon>Myxococcus</taxon>
    </lineage>
</organism>
<dbReference type="AlphaFoldDB" id="A0A540X6G1"/>
<keyword evidence="1" id="KW-0812">Transmembrane</keyword>
<feature type="domain" description="Histidine kinase/HSP90-like ATPase" evidence="2">
    <location>
        <begin position="257"/>
        <end position="350"/>
    </location>
</feature>
<reference evidence="4 5" key="1">
    <citation type="submission" date="2019-06" db="EMBL/GenBank/DDBJ databases">
        <authorList>
            <person name="Livingstone P."/>
            <person name="Whitworth D."/>
        </authorList>
    </citation>
    <scope>NUCLEOTIDE SEQUENCE [LARGE SCALE GENOMIC DNA]</scope>
    <source>
        <strain evidence="4 5">AM401</strain>
    </source>
</reference>
<name>A0A540X6G1_9BACT</name>
<evidence type="ECO:0000259" key="2">
    <source>
        <dbReference type="Pfam" id="PF02518"/>
    </source>
</evidence>
<dbReference type="GO" id="GO:0000155">
    <property type="term" value="F:phosphorelay sensor kinase activity"/>
    <property type="evidence" value="ECO:0007669"/>
    <property type="project" value="InterPro"/>
</dbReference>
<dbReference type="OrthoDB" id="2514702at2"/>
<dbReference type="PANTHER" id="PTHR34220:SF7">
    <property type="entry name" value="SENSOR HISTIDINE KINASE YPDA"/>
    <property type="match status" value="1"/>
</dbReference>
<dbReference type="PANTHER" id="PTHR34220">
    <property type="entry name" value="SENSOR HISTIDINE KINASE YPDA"/>
    <property type="match status" value="1"/>
</dbReference>
<accession>A0A540X6G1</accession>
<dbReference type="Proteomes" id="UP000315369">
    <property type="component" value="Unassembled WGS sequence"/>
</dbReference>
<keyword evidence="5" id="KW-1185">Reference proteome</keyword>
<keyword evidence="4" id="KW-0808">Transferase</keyword>
<feature type="domain" description="Signal transduction histidine kinase internal region" evidence="3">
    <location>
        <begin position="159"/>
        <end position="238"/>
    </location>
</feature>
<proteinExistence type="predicted"/>
<dbReference type="Pfam" id="PF06580">
    <property type="entry name" value="His_kinase"/>
    <property type="match status" value="1"/>
</dbReference>
<dbReference type="InterPro" id="IPR003594">
    <property type="entry name" value="HATPase_dom"/>
</dbReference>
<dbReference type="EMBL" id="VIFM01000016">
    <property type="protein sequence ID" value="TQF16855.1"/>
    <property type="molecule type" value="Genomic_DNA"/>
</dbReference>
<dbReference type="Pfam" id="PF02518">
    <property type="entry name" value="HATPase_c"/>
    <property type="match status" value="1"/>
</dbReference>
<sequence>MKHRLAPAPAFWTLQLGGWGLYAILLIITFYPAINADGGALHLVVAKAHRALYGLALTSVMRLAYRRLFPGTFRRQTLWAMVTSAAFGVLWTVLGELWAIWLYPTYDWHRHQMSLPRLSLEYGVTLLGWSGLYFGIKHARAWQEERERALRADTLAQEARLASLRHQMHPHFLFNALTSVRALIGEDPARARRMVTEMADFLRFSLQKGDYPHVPLEEELSMVRSYLSIESVRFEEKLDASLSVEPGTEQLTVPAFLIQPLVDNAVKHGLASGVLPVRVRVRVTRVRDVLRIQVDNTGTWAPAARELGPQGTGTGLRNVRERLAHLYADRAKLETSETEGWVHIVVELPAMEWTPILAEESHDAAPARVARG</sequence>
<comment type="caution">
    <text evidence="4">The sequence shown here is derived from an EMBL/GenBank/DDBJ whole genome shotgun (WGS) entry which is preliminary data.</text>
</comment>
<feature type="transmembrane region" description="Helical" evidence="1">
    <location>
        <begin position="40"/>
        <end position="65"/>
    </location>
</feature>
<evidence type="ECO:0000313" key="5">
    <source>
        <dbReference type="Proteomes" id="UP000315369"/>
    </source>
</evidence>
<evidence type="ECO:0000259" key="3">
    <source>
        <dbReference type="Pfam" id="PF06580"/>
    </source>
</evidence>
<dbReference type="Gene3D" id="3.30.565.10">
    <property type="entry name" value="Histidine kinase-like ATPase, C-terminal domain"/>
    <property type="match status" value="1"/>
</dbReference>
<keyword evidence="1" id="KW-1133">Transmembrane helix</keyword>
<dbReference type="GO" id="GO:0016020">
    <property type="term" value="C:membrane"/>
    <property type="evidence" value="ECO:0007669"/>
    <property type="project" value="InterPro"/>
</dbReference>
<feature type="transmembrane region" description="Helical" evidence="1">
    <location>
        <begin position="77"/>
        <end position="100"/>
    </location>
</feature>
<gene>
    <name evidence="4" type="ORF">FJV41_06120</name>
</gene>
<feature type="transmembrane region" description="Helical" evidence="1">
    <location>
        <begin position="12"/>
        <end position="34"/>
    </location>
</feature>
<evidence type="ECO:0000313" key="4">
    <source>
        <dbReference type="EMBL" id="TQF16855.1"/>
    </source>
</evidence>
<protein>
    <submittedName>
        <fullName evidence="4">Histidine kinase</fullName>
    </submittedName>
</protein>
<keyword evidence="4" id="KW-0418">Kinase</keyword>
<dbReference type="InterPro" id="IPR036890">
    <property type="entry name" value="HATPase_C_sf"/>
</dbReference>
<evidence type="ECO:0000256" key="1">
    <source>
        <dbReference type="SAM" id="Phobius"/>
    </source>
</evidence>
<dbReference type="InterPro" id="IPR010559">
    <property type="entry name" value="Sig_transdc_His_kin_internal"/>
</dbReference>
<dbReference type="InterPro" id="IPR050640">
    <property type="entry name" value="Bact_2-comp_sensor_kinase"/>
</dbReference>
<keyword evidence="1" id="KW-0472">Membrane</keyword>